<sequence length="114" mass="12002">MSSNAVVAVEHIGSVALLHVTGEVDMETEPMLRESLAMALAPAPAALVLDLTGVTFFASAGLHVLVDFQHDMTARGLDMLVVADTRIVLRPLEITGVDQLVTLVSSVDQALAHS</sequence>
<dbReference type="EMBL" id="QUNO01000018">
    <property type="protein sequence ID" value="REH35283.1"/>
    <property type="molecule type" value="Genomic_DNA"/>
</dbReference>
<proteinExistence type="inferred from homology"/>
<evidence type="ECO:0000313" key="5">
    <source>
        <dbReference type="Proteomes" id="UP000256269"/>
    </source>
</evidence>
<reference evidence="4 5" key="1">
    <citation type="submission" date="2018-08" db="EMBL/GenBank/DDBJ databases">
        <title>Genomic Encyclopedia of Archaeal and Bacterial Type Strains, Phase II (KMG-II): from individual species to whole genera.</title>
        <authorList>
            <person name="Goeker M."/>
        </authorList>
    </citation>
    <scope>NUCLEOTIDE SEQUENCE [LARGE SCALE GENOMIC DNA]</scope>
    <source>
        <strain evidence="4 5">DSM 45791</strain>
    </source>
</reference>
<dbReference type="RefSeq" id="WP_116180038.1">
    <property type="nucleotide sequence ID" value="NZ_CP144375.1"/>
</dbReference>
<dbReference type="PANTHER" id="PTHR33495:SF2">
    <property type="entry name" value="ANTI-SIGMA FACTOR ANTAGONIST TM_1081-RELATED"/>
    <property type="match status" value="1"/>
</dbReference>
<dbReference type="GO" id="GO:0043856">
    <property type="term" value="F:anti-sigma factor antagonist activity"/>
    <property type="evidence" value="ECO:0007669"/>
    <property type="project" value="InterPro"/>
</dbReference>
<name>A0A3E0H151_9PSEU</name>
<dbReference type="Proteomes" id="UP000256269">
    <property type="component" value="Unassembled WGS sequence"/>
</dbReference>
<evidence type="ECO:0000259" key="3">
    <source>
        <dbReference type="PROSITE" id="PS50801"/>
    </source>
</evidence>
<dbReference type="InterPro" id="IPR002645">
    <property type="entry name" value="STAS_dom"/>
</dbReference>
<keyword evidence="5" id="KW-1185">Reference proteome</keyword>
<organism evidence="4 5">
    <name type="scientific">Kutzneria buriramensis</name>
    <dbReference type="NCBI Taxonomy" id="1045776"/>
    <lineage>
        <taxon>Bacteria</taxon>
        <taxon>Bacillati</taxon>
        <taxon>Actinomycetota</taxon>
        <taxon>Actinomycetes</taxon>
        <taxon>Pseudonocardiales</taxon>
        <taxon>Pseudonocardiaceae</taxon>
        <taxon>Kutzneria</taxon>
    </lineage>
</organism>
<evidence type="ECO:0000313" key="4">
    <source>
        <dbReference type="EMBL" id="REH35283.1"/>
    </source>
</evidence>
<dbReference type="PROSITE" id="PS50801">
    <property type="entry name" value="STAS"/>
    <property type="match status" value="1"/>
</dbReference>
<evidence type="ECO:0000256" key="2">
    <source>
        <dbReference type="RuleBase" id="RU003749"/>
    </source>
</evidence>
<protein>
    <recommendedName>
        <fullName evidence="2">Anti-sigma factor antagonist</fullName>
    </recommendedName>
</protein>
<dbReference type="InterPro" id="IPR036513">
    <property type="entry name" value="STAS_dom_sf"/>
</dbReference>
<dbReference type="NCBIfam" id="TIGR00377">
    <property type="entry name" value="ant_ant_sig"/>
    <property type="match status" value="1"/>
</dbReference>
<evidence type="ECO:0000256" key="1">
    <source>
        <dbReference type="ARBA" id="ARBA00009013"/>
    </source>
</evidence>
<dbReference type="AlphaFoldDB" id="A0A3E0H151"/>
<dbReference type="OrthoDB" id="5194587at2"/>
<gene>
    <name evidence="4" type="ORF">BCF44_118143</name>
</gene>
<dbReference type="Gene3D" id="3.30.750.24">
    <property type="entry name" value="STAS domain"/>
    <property type="match status" value="1"/>
</dbReference>
<dbReference type="SUPFAM" id="SSF52091">
    <property type="entry name" value="SpoIIaa-like"/>
    <property type="match status" value="1"/>
</dbReference>
<dbReference type="InterPro" id="IPR003658">
    <property type="entry name" value="Anti-sigma_ant"/>
</dbReference>
<accession>A0A3E0H151</accession>
<dbReference type="PANTHER" id="PTHR33495">
    <property type="entry name" value="ANTI-SIGMA FACTOR ANTAGONIST TM_1081-RELATED-RELATED"/>
    <property type="match status" value="1"/>
</dbReference>
<feature type="domain" description="STAS" evidence="3">
    <location>
        <begin position="5"/>
        <end position="114"/>
    </location>
</feature>
<dbReference type="Pfam" id="PF01740">
    <property type="entry name" value="STAS"/>
    <property type="match status" value="1"/>
</dbReference>
<dbReference type="CDD" id="cd07043">
    <property type="entry name" value="STAS_anti-anti-sigma_factors"/>
    <property type="match status" value="1"/>
</dbReference>
<comment type="similarity">
    <text evidence="1 2">Belongs to the anti-sigma-factor antagonist family.</text>
</comment>
<comment type="caution">
    <text evidence="4">The sequence shown here is derived from an EMBL/GenBank/DDBJ whole genome shotgun (WGS) entry which is preliminary data.</text>
</comment>